<accession>A0ABP7J8L4</accession>
<evidence type="ECO:0000313" key="2">
    <source>
        <dbReference type="EMBL" id="GAA3837009.1"/>
    </source>
</evidence>
<dbReference type="Proteomes" id="UP001500888">
    <property type="component" value="Unassembled WGS sequence"/>
</dbReference>
<protein>
    <recommendedName>
        <fullName evidence="4">DNA-binding protein</fullName>
    </recommendedName>
</protein>
<dbReference type="EMBL" id="BAAAZR010000039">
    <property type="protein sequence ID" value="GAA3837009.1"/>
    <property type="molecule type" value="Genomic_DNA"/>
</dbReference>
<dbReference type="RefSeq" id="WP_344950238.1">
    <property type="nucleotide sequence ID" value="NZ_BAAAZR010000039.1"/>
</dbReference>
<evidence type="ECO:0008006" key="4">
    <source>
        <dbReference type="Google" id="ProtNLM"/>
    </source>
</evidence>
<sequence length="71" mass="7818">MTTERGDEPHSDLPSELSAPAHRALTQAGYRRLEQLTQVSEAEVARMHGVGPKALAQLRLALQHRGLSFND</sequence>
<dbReference type="Gene3D" id="1.10.150.20">
    <property type="entry name" value="5' to 3' exonuclease, C-terminal subdomain"/>
    <property type="match status" value="1"/>
</dbReference>
<proteinExistence type="predicted"/>
<feature type="compositionally biased region" description="Basic and acidic residues" evidence="1">
    <location>
        <begin position="1"/>
        <end position="13"/>
    </location>
</feature>
<keyword evidence="3" id="KW-1185">Reference proteome</keyword>
<gene>
    <name evidence="2" type="ORF">GCM10022226_68780</name>
</gene>
<organism evidence="2 3">
    <name type="scientific">Sphaerisporangium flaviroseum</name>
    <dbReference type="NCBI Taxonomy" id="509199"/>
    <lineage>
        <taxon>Bacteria</taxon>
        <taxon>Bacillati</taxon>
        <taxon>Actinomycetota</taxon>
        <taxon>Actinomycetes</taxon>
        <taxon>Streptosporangiales</taxon>
        <taxon>Streptosporangiaceae</taxon>
        <taxon>Sphaerisporangium</taxon>
    </lineage>
</organism>
<evidence type="ECO:0000256" key="1">
    <source>
        <dbReference type="SAM" id="MobiDB-lite"/>
    </source>
</evidence>
<name>A0ABP7J8L4_9ACTN</name>
<dbReference type="SUPFAM" id="SSF47789">
    <property type="entry name" value="C-terminal domain of RNA polymerase alpha subunit"/>
    <property type="match status" value="1"/>
</dbReference>
<reference evidence="3" key="1">
    <citation type="journal article" date="2019" name="Int. J. Syst. Evol. Microbiol.">
        <title>The Global Catalogue of Microorganisms (GCM) 10K type strain sequencing project: providing services to taxonomists for standard genome sequencing and annotation.</title>
        <authorList>
            <consortium name="The Broad Institute Genomics Platform"/>
            <consortium name="The Broad Institute Genome Sequencing Center for Infectious Disease"/>
            <person name="Wu L."/>
            <person name="Ma J."/>
        </authorList>
    </citation>
    <scope>NUCLEOTIDE SEQUENCE [LARGE SCALE GENOMIC DNA]</scope>
    <source>
        <strain evidence="3">JCM 16908</strain>
    </source>
</reference>
<evidence type="ECO:0000313" key="3">
    <source>
        <dbReference type="Proteomes" id="UP001500888"/>
    </source>
</evidence>
<comment type="caution">
    <text evidence="2">The sequence shown here is derived from an EMBL/GenBank/DDBJ whole genome shotgun (WGS) entry which is preliminary data.</text>
</comment>
<feature type="region of interest" description="Disordered" evidence="1">
    <location>
        <begin position="1"/>
        <end position="20"/>
    </location>
</feature>